<dbReference type="PANTHER" id="PTHR36452:SF1">
    <property type="entry name" value="DUF2461 DOMAIN-CONTAINING PROTEIN"/>
    <property type="match status" value="1"/>
</dbReference>
<comment type="caution">
    <text evidence="1">The sequence shown here is derived from an EMBL/GenBank/DDBJ whole genome shotgun (WGS) entry which is preliminary data.</text>
</comment>
<proteinExistence type="predicted"/>
<dbReference type="Pfam" id="PF09365">
    <property type="entry name" value="DUF2461"/>
    <property type="match status" value="1"/>
</dbReference>
<name>A0ABS9BYK5_9BACT</name>
<evidence type="ECO:0000313" key="1">
    <source>
        <dbReference type="EMBL" id="MCF1752842.1"/>
    </source>
</evidence>
<dbReference type="PIRSF" id="PIRSF028451">
    <property type="entry name" value="UCP028451"/>
    <property type="match status" value="1"/>
</dbReference>
<dbReference type="Proteomes" id="UP001201449">
    <property type="component" value="Unassembled WGS sequence"/>
</dbReference>
<sequence length="206" mass="23661">MDANKDWYQKNRERFLEDVAWMIAHISEWEPGFASFQPKDCVFRQNRDIRFSANKDPYKTNFAAYFALGGKKSMGPGYYVHVQPGQSFFAGGIWMPEADSLKKIRQEIDYSGHELREILEAPSFKSVFKGIEGEQLKSAPKGFDSEHPYLDLLKFKSFIVSSPLSDKEIEDGSYKEKAVEGFKIMKPFHDFLSRAVEDSETCEGLL</sequence>
<gene>
    <name evidence="1" type="ORF">L0U89_17425</name>
</gene>
<dbReference type="NCBIfam" id="TIGR02453">
    <property type="entry name" value="TIGR02453 family protein"/>
    <property type="match status" value="1"/>
</dbReference>
<dbReference type="EMBL" id="JAKEVZ010000016">
    <property type="protein sequence ID" value="MCF1752842.1"/>
    <property type="molecule type" value="Genomic_DNA"/>
</dbReference>
<organism evidence="1 2">
    <name type="scientific">Mariniradius sediminis</name>
    <dbReference type="NCBI Taxonomy" id="2909237"/>
    <lineage>
        <taxon>Bacteria</taxon>
        <taxon>Pseudomonadati</taxon>
        <taxon>Bacteroidota</taxon>
        <taxon>Cytophagia</taxon>
        <taxon>Cytophagales</taxon>
        <taxon>Cyclobacteriaceae</taxon>
        <taxon>Mariniradius</taxon>
    </lineage>
</organism>
<evidence type="ECO:0000313" key="2">
    <source>
        <dbReference type="Proteomes" id="UP001201449"/>
    </source>
</evidence>
<dbReference type="InterPro" id="IPR015996">
    <property type="entry name" value="UCP028451"/>
</dbReference>
<protein>
    <submittedName>
        <fullName evidence="1">DUF2461 domain-containing protein</fullName>
    </submittedName>
</protein>
<reference evidence="1 2" key="1">
    <citation type="submission" date="2022-01" db="EMBL/GenBank/DDBJ databases">
        <title>Mariniradius saccharolyticus sp. nov., isolated from sediment of a river.</title>
        <authorList>
            <person name="Liu H."/>
        </authorList>
    </citation>
    <scope>NUCLEOTIDE SEQUENCE [LARGE SCALE GENOMIC DNA]</scope>
    <source>
        <strain evidence="1 2">RY-2</strain>
    </source>
</reference>
<dbReference type="PANTHER" id="PTHR36452">
    <property type="entry name" value="CHROMOSOME 12, WHOLE GENOME SHOTGUN SEQUENCE"/>
    <property type="match status" value="1"/>
</dbReference>
<accession>A0ABS9BYK5</accession>
<keyword evidence="2" id="KW-1185">Reference proteome</keyword>
<dbReference type="InterPro" id="IPR012808">
    <property type="entry name" value="CHP02453"/>
</dbReference>